<dbReference type="EMBL" id="QVOQ01000005">
    <property type="protein sequence ID" value="MCX7578226.1"/>
    <property type="molecule type" value="Genomic_DNA"/>
</dbReference>
<organism evidence="1 2">
    <name type="scientific">Leuconostoc falkenbergense</name>
    <dbReference type="NCBI Taxonomy" id="2766470"/>
    <lineage>
        <taxon>Bacteria</taxon>
        <taxon>Bacillati</taxon>
        <taxon>Bacillota</taxon>
        <taxon>Bacilli</taxon>
        <taxon>Lactobacillales</taxon>
        <taxon>Lactobacillaceae</taxon>
        <taxon>Leuconostoc</taxon>
    </lineage>
</organism>
<dbReference type="AlphaFoldDB" id="A0A9X3E7V7"/>
<accession>A0A9X3E7V7</accession>
<name>A0A9X3E7V7_9LACO</name>
<comment type="caution">
    <text evidence="1">The sequence shown here is derived from an EMBL/GenBank/DDBJ whole genome shotgun (WGS) entry which is preliminary data.</text>
</comment>
<gene>
    <name evidence="1" type="ORF">D0502_02275</name>
</gene>
<evidence type="ECO:0000313" key="1">
    <source>
        <dbReference type="EMBL" id="MCX7578226.1"/>
    </source>
</evidence>
<reference evidence="1" key="1">
    <citation type="submission" date="2018-08" db="EMBL/GenBank/DDBJ databases">
        <title>Draft genome sequences of Leuconostoc spp. and Weissella spp. with biocontrol potential.</title>
        <authorList>
            <person name="Lo R."/>
            <person name="Ho V.T.T."/>
            <person name="Turner M.S."/>
        </authorList>
    </citation>
    <scope>NUCLEOTIDE SEQUENCE</scope>
    <source>
        <strain evidence="1">156</strain>
    </source>
</reference>
<protein>
    <submittedName>
        <fullName evidence="1">Uncharacterized protein</fullName>
    </submittedName>
</protein>
<evidence type="ECO:0000313" key="2">
    <source>
        <dbReference type="Proteomes" id="UP001080333"/>
    </source>
</evidence>
<sequence length="182" mass="21524">MTSKPRQRNIPKEKFVARDIEISNVTLYDLYEKDVKIISKEFGIPPIVELHKDNQGVTIGFSIKLMLDDWLGEFKVEIIENVEKKGICLAVKKYRYALRPIHDEDDFFRFDHDSYLDPEYPAEHINADETKYHKSHFTFPYDLDVDLQKVNTGNMITAIRYYLNKNVHPVVDRGREYIQIIQ</sequence>
<dbReference type="RefSeq" id="WP_267286913.1">
    <property type="nucleotide sequence ID" value="NZ_QVOQ01000005.1"/>
</dbReference>
<proteinExistence type="predicted"/>
<dbReference type="Proteomes" id="UP001080333">
    <property type="component" value="Unassembled WGS sequence"/>
</dbReference>